<dbReference type="EC" id="2.1.1.221" evidence="1"/>
<keyword evidence="3 7" id="KW-0808">Transferase</keyword>
<evidence type="ECO:0000256" key="3">
    <source>
        <dbReference type="ARBA" id="ARBA00022679"/>
    </source>
</evidence>
<proteinExistence type="predicted"/>
<comment type="caution">
    <text evidence="7">The sequence shown here is derived from an EMBL/GenBank/DDBJ whole genome shotgun (WGS) entry which is preliminary data.</text>
</comment>
<dbReference type="AlphaFoldDB" id="A0A4C1TBR5"/>
<organism evidence="7 8">
    <name type="scientific">Eumeta variegata</name>
    <name type="common">Bagworm moth</name>
    <name type="synonym">Eumeta japonica</name>
    <dbReference type="NCBI Taxonomy" id="151549"/>
    <lineage>
        <taxon>Eukaryota</taxon>
        <taxon>Metazoa</taxon>
        <taxon>Ecdysozoa</taxon>
        <taxon>Arthropoda</taxon>
        <taxon>Hexapoda</taxon>
        <taxon>Insecta</taxon>
        <taxon>Pterygota</taxon>
        <taxon>Neoptera</taxon>
        <taxon>Endopterygota</taxon>
        <taxon>Lepidoptera</taxon>
        <taxon>Glossata</taxon>
        <taxon>Ditrysia</taxon>
        <taxon>Tineoidea</taxon>
        <taxon>Psychidae</taxon>
        <taxon>Oiketicinae</taxon>
        <taxon>Eumeta</taxon>
    </lineage>
</organism>
<dbReference type="PANTHER" id="PTHR13563:SF13">
    <property type="entry name" value="TRNA METHYLTRANSFERASE 10 HOMOLOG A"/>
    <property type="match status" value="1"/>
</dbReference>
<dbReference type="Proteomes" id="UP000299102">
    <property type="component" value="Unassembled WGS sequence"/>
</dbReference>
<reference evidence="7 8" key="1">
    <citation type="journal article" date="2019" name="Commun. Biol.">
        <title>The bagworm genome reveals a unique fibroin gene that provides high tensile strength.</title>
        <authorList>
            <person name="Kono N."/>
            <person name="Nakamura H."/>
            <person name="Ohtoshi R."/>
            <person name="Tomita M."/>
            <person name="Numata K."/>
            <person name="Arakawa K."/>
        </authorList>
    </citation>
    <scope>NUCLEOTIDE SEQUENCE [LARGE SCALE GENOMIC DNA]</scope>
</reference>
<evidence type="ECO:0000256" key="1">
    <source>
        <dbReference type="ARBA" id="ARBA00012797"/>
    </source>
</evidence>
<evidence type="ECO:0000256" key="5">
    <source>
        <dbReference type="ARBA" id="ARBA00048434"/>
    </source>
</evidence>
<dbReference type="CDD" id="cd18101">
    <property type="entry name" value="Trm10euk_A"/>
    <property type="match status" value="1"/>
</dbReference>
<dbReference type="InterPro" id="IPR028564">
    <property type="entry name" value="MT_TRM10-typ"/>
</dbReference>
<dbReference type="InterPro" id="IPR029058">
    <property type="entry name" value="AB_hydrolase_fold"/>
</dbReference>
<dbReference type="OrthoDB" id="278300at2759"/>
<dbReference type="InterPro" id="IPR000073">
    <property type="entry name" value="AB_hydrolase_1"/>
</dbReference>
<dbReference type="EMBL" id="BGZK01000043">
    <property type="protein sequence ID" value="GBP10888.1"/>
    <property type="molecule type" value="Genomic_DNA"/>
</dbReference>
<feature type="domain" description="SAM-dependent MTase TRM10-type" evidence="6">
    <location>
        <begin position="566"/>
        <end position="754"/>
    </location>
</feature>
<evidence type="ECO:0000259" key="6">
    <source>
        <dbReference type="PROSITE" id="PS51675"/>
    </source>
</evidence>
<comment type="catalytic activity">
    <reaction evidence="5">
        <text>guanosine(9) in tRNA + S-adenosyl-L-methionine = N(1)-methylguanosine(9) in tRNA + S-adenosyl-L-homocysteine + H(+)</text>
        <dbReference type="Rhea" id="RHEA:43156"/>
        <dbReference type="Rhea" id="RHEA-COMP:10367"/>
        <dbReference type="Rhea" id="RHEA-COMP:10368"/>
        <dbReference type="ChEBI" id="CHEBI:15378"/>
        <dbReference type="ChEBI" id="CHEBI:57856"/>
        <dbReference type="ChEBI" id="CHEBI:59789"/>
        <dbReference type="ChEBI" id="CHEBI:73542"/>
        <dbReference type="ChEBI" id="CHEBI:74269"/>
        <dbReference type="EC" id="2.1.1.221"/>
    </reaction>
</comment>
<accession>A0A4C1TBR5</accession>
<dbReference type="PANTHER" id="PTHR13563">
    <property type="entry name" value="TRNA (GUANINE-9-) METHYLTRANSFERASE"/>
    <property type="match status" value="1"/>
</dbReference>
<dbReference type="SUPFAM" id="SSF53474">
    <property type="entry name" value="alpha/beta-Hydrolases"/>
    <property type="match status" value="1"/>
</dbReference>
<dbReference type="GO" id="GO:0002939">
    <property type="term" value="P:tRNA N1-guanine methylation"/>
    <property type="evidence" value="ECO:0007669"/>
    <property type="project" value="TreeGrafter"/>
</dbReference>
<dbReference type="GO" id="GO:0052905">
    <property type="term" value="F:tRNA (guanosine(9)-N1)-methyltransferase activity"/>
    <property type="evidence" value="ECO:0007669"/>
    <property type="project" value="UniProtKB-EC"/>
</dbReference>
<dbReference type="SMR" id="A0A4C1TBR5"/>
<gene>
    <name evidence="7" type="primary">TRMT10A</name>
    <name evidence="7" type="ORF">EVAR_5466_1</name>
</gene>
<dbReference type="PROSITE" id="PS51675">
    <property type="entry name" value="SAM_MT_TRM10"/>
    <property type="match status" value="1"/>
</dbReference>
<dbReference type="InterPro" id="IPR038459">
    <property type="entry name" value="MT_TRM10-typ_sf"/>
</dbReference>
<evidence type="ECO:0000256" key="4">
    <source>
        <dbReference type="ARBA" id="ARBA00022691"/>
    </source>
</evidence>
<evidence type="ECO:0000256" key="2">
    <source>
        <dbReference type="ARBA" id="ARBA00022603"/>
    </source>
</evidence>
<evidence type="ECO:0000313" key="8">
    <source>
        <dbReference type="Proteomes" id="UP000299102"/>
    </source>
</evidence>
<dbReference type="GO" id="GO:0000049">
    <property type="term" value="F:tRNA binding"/>
    <property type="evidence" value="ECO:0007669"/>
    <property type="project" value="TreeGrafter"/>
</dbReference>
<keyword evidence="2 7" id="KW-0489">Methyltransferase</keyword>
<keyword evidence="4" id="KW-0949">S-adenosyl-L-methionine</keyword>
<dbReference type="InterPro" id="IPR007356">
    <property type="entry name" value="tRNA_m1G_MeTrfase_euk"/>
</dbReference>
<dbReference type="FunFam" id="3.40.1280.30:FF:000001">
    <property type="entry name" value="tRNA methyltransferase 10 homolog A"/>
    <property type="match status" value="1"/>
</dbReference>
<protein>
    <recommendedName>
        <fullName evidence="1">tRNA (guanine(9)-N(1))-methyltransferase</fullName>
        <ecNumber evidence="1">2.1.1.221</ecNumber>
    </recommendedName>
</protein>
<dbReference type="Pfam" id="PF00561">
    <property type="entry name" value="Abhydrolase_1"/>
    <property type="match status" value="1"/>
</dbReference>
<sequence>MDPICTLPVKEIKIPTEWGFIAGKLWGNDQQRPILALHAWQDNAGTWDTLIPLLSKEHSYLAIDFPGHGQSSWFPPGMHYSCWNWLRTVTIVKDHFKWDKVSLLGHSMGGTVCTKYAGLHPEFVDMSIVFENLILEDVYVSTENRMKFYLQNVRKQLLKMNSMQKHYDKEAPSYLYEEAVQMYHLKTNRSVSLESAPYLIKRGTKASHNDPNKICFSIDLRVKNISIVTPNDISSVTYIKNIKCPFLFIKGTDSKYGLKELNIYVEKLLPKINDNFGFFDSNGSSLCMLCSKLLPNSSMAPAKLRRHLETVHPESKDKNKEFFVCKKEQLLESQKNMMIVTQTINEKTTEAYLVSYRIAQAGEAHTNADNLIKPCVLDITKCMLDEKSAKHLSTVPLSNDTVSREFVSDNDSEMFQDDVFEELVQYVTSIRASLEKYFPEEQNTKMKHYSWIHNPFAPNLQKPKNIPVPIKIVMVDNMSSIELKNTVITFPKYTLFDVKFDPGLKDESGEELPRPFTKNQMRKWLKKVKWENRKHEKRAKEKARAKEKRIQARAANIDLGPSRKSLKKMSGERRKLNIGIIIDLSFDHLMIEKCRFKVIKQILRCYSMNRRSATPLDFYITNFSEQSKLDISRHNGYEHWDVHFKEKSYIDIFPKEKLFYLTSESDNVVEKFEEDTYYIIGGLVDHNEHKGLCYNIAVEHGIRHGQLPLQKYVNMKTRKVLTIDHVFEIVLRICEGMSWPDTLMKVLPIRKGAQVCSSEDNSLINSDHSDIELGENS</sequence>
<dbReference type="Gene3D" id="3.40.1280.30">
    <property type="match status" value="1"/>
</dbReference>
<dbReference type="Gene3D" id="3.40.50.1820">
    <property type="entry name" value="alpha/beta hydrolase"/>
    <property type="match status" value="1"/>
</dbReference>
<name>A0A4C1TBR5_EUMVA</name>
<dbReference type="GO" id="GO:0005654">
    <property type="term" value="C:nucleoplasm"/>
    <property type="evidence" value="ECO:0007669"/>
    <property type="project" value="TreeGrafter"/>
</dbReference>
<dbReference type="STRING" id="151549.A0A4C1TBR5"/>
<keyword evidence="8" id="KW-1185">Reference proteome</keyword>
<evidence type="ECO:0000313" key="7">
    <source>
        <dbReference type="EMBL" id="GBP10888.1"/>
    </source>
</evidence>